<dbReference type="InterPro" id="IPR021295">
    <property type="entry name" value="DUF2867"/>
</dbReference>
<comment type="caution">
    <text evidence="1">The sequence shown here is derived from an EMBL/GenBank/DDBJ whole genome shotgun (WGS) entry which is preliminary data.</text>
</comment>
<organism evidence="1 2">
    <name type="scientific">Dyella lipolytica</name>
    <dbReference type="NCBI Taxonomy" id="1867835"/>
    <lineage>
        <taxon>Bacteria</taxon>
        <taxon>Pseudomonadati</taxon>
        <taxon>Pseudomonadota</taxon>
        <taxon>Gammaproteobacteria</taxon>
        <taxon>Lysobacterales</taxon>
        <taxon>Rhodanobacteraceae</taxon>
        <taxon>Dyella</taxon>
    </lineage>
</organism>
<keyword evidence="2" id="KW-1185">Reference proteome</keyword>
<dbReference type="Proteomes" id="UP001620405">
    <property type="component" value="Unassembled WGS sequence"/>
</dbReference>
<evidence type="ECO:0000313" key="2">
    <source>
        <dbReference type="Proteomes" id="UP001620405"/>
    </source>
</evidence>
<dbReference type="RefSeq" id="WP_284400158.1">
    <property type="nucleotide sequence ID" value="NZ_BSNQ01000005.1"/>
</dbReference>
<reference evidence="1 2" key="1">
    <citation type="submission" date="2020-10" db="EMBL/GenBank/DDBJ databases">
        <title>Phylogeny of dyella-like bacteria.</title>
        <authorList>
            <person name="Fu J."/>
        </authorList>
    </citation>
    <scope>NUCLEOTIDE SEQUENCE [LARGE SCALE GENOMIC DNA]</scope>
    <source>
        <strain evidence="1 2">DHOB07</strain>
    </source>
</reference>
<protein>
    <submittedName>
        <fullName evidence="1">DUF2867 domain-containing protein</fullName>
    </submittedName>
</protein>
<dbReference type="EMBL" id="JADIKG010000010">
    <property type="protein sequence ID" value="MFK2872550.1"/>
    <property type="molecule type" value="Genomic_DNA"/>
</dbReference>
<name>A0ABW8IT15_9GAMM</name>
<gene>
    <name evidence="1" type="ORF">ISP13_03330</name>
</gene>
<proteinExistence type="predicted"/>
<dbReference type="Pfam" id="PF11066">
    <property type="entry name" value="DUF2867"/>
    <property type="match status" value="1"/>
</dbReference>
<evidence type="ECO:0000313" key="1">
    <source>
        <dbReference type="EMBL" id="MFK2872550.1"/>
    </source>
</evidence>
<sequence length="467" mass="51108">MSIAEVAIGLPFSTPSRVVRSFPSARLQSSSGGLPVEVSLIAQLGHGAGNQLVAGVMARQSAHPNFIDELNEPSARIGDTDFSKGDATSLYLFTVGANGHPFHRHAGHRVFTAVSGSGGARLRFSSATDAEIERNPACFIAAMRCVEIPPDCLFTVRFGGNTWHQFTPLREHSVHPALFAISCHTNELGGFLPDALRQQVLTNGATIPALTELLPPSVEDLLRSTPFDRTRVPTIALALDAPTDTWHSTICRVVRGIAGRLRGYWAHCRRTAGYLWDSGMAVAALDRAPEKSLLLQQLTDGPVHYQDTFLISLFDASLSRLGSRHLLAELLEGFVQSPPVSVSYLMALRNMLVRPLGLRTSRLGCPVSSLLSPQSDNVFAGRFPVREQLADVNDTCCQVVLGANDKHLLFRSCVGVAIDGNRVDITLGIRVRCKNTFGRMYMKLIDRIHRRYIAPTLLRHAVEHLRR</sequence>
<accession>A0ABW8IT15</accession>